<name>A0ABR6NAY5_9SPHN</name>
<dbReference type="EMBL" id="JACHKA010000001">
    <property type="protein sequence ID" value="MBB5984445.1"/>
    <property type="molecule type" value="Genomic_DNA"/>
</dbReference>
<evidence type="ECO:0000313" key="7">
    <source>
        <dbReference type="EMBL" id="MBB5984445.1"/>
    </source>
</evidence>
<dbReference type="InterPro" id="IPR013325">
    <property type="entry name" value="RNA_pol_sigma_r2"/>
</dbReference>
<keyword evidence="3" id="KW-0731">Sigma factor</keyword>
<accession>A0ABR6NAY5</accession>
<dbReference type="InterPro" id="IPR013324">
    <property type="entry name" value="RNA_pol_sigma_r3/r4-like"/>
</dbReference>
<keyword evidence="4" id="KW-0804">Transcription</keyword>
<dbReference type="Pfam" id="PF04542">
    <property type="entry name" value="Sigma70_r2"/>
    <property type="match status" value="1"/>
</dbReference>
<dbReference type="InterPro" id="IPR014284">
    <property type="entry name" value="RNA_pol_sigma-70_dom"/>
</dbReference>
<evidence type="ECO:0000256" key="3">
    <source>
        <dbReference type="ARBA" id="ARBA00023082"/>
    </source>
</evidence>
<evidence type="ECO:0000259" key="5">
    <source>
        <dbReference type="Pfam" id="PF04542"/>
    </source>
</evidence>
<comment type="caution">
    <text evidence="7">The sequence shown here is derived from an EMBL/GenBank/DDBJ whole genome shotgun (WGS) entry which is preliminary data.</text>
</comment>
<dbReference type="RefSeq" id="WP_014074771.1">
    <property type="nucleotide sequence ID" value="NZ_JACHKA010000001.1"/>
</dbReference>
<feature type="domain" description="RNA polymerase sigma factor 70 region 4 type 2" evidence="6">
    <location>
        <begin position="130"/>
        <end position="182"/>
    </location>
</feature>
<proteinExistence type="inferred from homology"/>
<dbReference type="InterPro" id="IPR007627">
    <property type="entry name" value="RNA_pol_sigma70_r2"/>
</dbReference>
<reference evidence="7 8" key="1">
    <citation type="submission" date="2020-08" db="EMBL/GenBank/DDBJ databases">
        <title>Exploring microbial biodiversity for novel pathways involved in the catabolism of aromatic compounds derived from lignin.</title>
        <authorList>
            <person name="Elkins J."/>
        </authorList>
    </citation>
    <scope>NUCLEOTIDE SEQUENCE [LARGE SCALE GENOMIC DNA]</scope>
    <source>
        <strain evidence="7 8">B1D3A</strain>
    </source>
</reference>
<keyword evidence="8" id="KW-1185">Reference proteome</keyword>
<evidence type="ECO:0000256" key="1">
    <source>
        <dbReference type="ARBA" id="ARBA00010641"/>
    </source>
</evidence>
<dbReference type="SUPFAM" id="SSF88659">
    <property type="entry name" value="Sigma3 and sigma4 domains of RNA polymerase sigma factors"/>
    <property type="match status" value="1"/>
</dbReference>
<protein>
    <submittedName>
        <fullName evidence="7">RNA polymerase sigma-70 factor (ECF subfamily)</fullName>
    </submittedName>
</protein>
<dbReference type="NCBIfam" id="TIGR02937">
    <property type="entry name" value="sigma70-ECF"/>
    <property type="match status" value="1"/>
</dbReference>
<dbReference type="InterPro" id="IPR036388">
    <property type="entry name" value="WH-like_DNA-bd_sf"/>
</dbReference>
<feature type="domain" description="RNA polymerase sigma-70 region 2" evidence="5">
    <location>
        <begin position="34"/>
        <end position="94"/>
    </location>
</feature>
<dbReference type="Proteomes" id="UP001138540">
    <property type="component" value="Unassembled WGS sequence"/>
</dbReference>
<dbReference type="InterPro" id="IPR013249">
    <property type="entry name" value="RNA_pol_sigma70_r4_t2"/>
</dbReference>
<evidence type="ECO:0000256" key="4">
    <source>
        <dbReference type="ARBA" id="ARBA00023163"/>
    </source>
</evidence>
<evidence type="ECO:0000256" key="2">
    <source>
        <dbReference type="ARBA" id="ARBA00023015"/>
    </source>
</evidence>
<dbReference type="PANTHER" id="PTHR43133:SF63">
    <property type="entry name" value="RNA POLYMERASE SIGMA FACTOR FECI-RELATED"/>
    <property type="match status" value="1"/>
</dbReference>
<gene>
    <name evidence="7" type="ORF">HNP60_000419</name>
</gene>
<comment type="similarity">
    <text evidence="1">Belongs to the sigma-70 factor family. ECF subfamily.</text>
</comment>
<dbReference type="SUPFAM" id="SSF88946">
    <property type="entry name" value="Sigma2 domain of RNA polymerase sigma factors"/>
    <property type="match status" value="1"/>
</dbReference>
<sequence>MQAGARADLARRMDRTRQAMTGERGQGMDAVLLAHRPQLIRFLEAHGAGDAAEDLVQELWMRVTQRPTGPVANPLAYLYRAANNLMVDRYRAERQARVRDQAWTEARGATGEQVPEPSAEETMVAREELRRMDAVLATLGERVSRCFRRFRLDGIPQKQIALELGVSLSTVESDLRRAYAALLAARRQSDDA</sequence>
<organism evidence="7 8">
    <name type="scientific">Sphingobium lignivorans</name>
    <dbReference type="NCBI Taxonomy" id="2735886"/>
    <lineage>
        <taxon>Bacteria</taxon>
        <taxon>Pseudomonadati</taxon>
        <taxon>Pseudomonadota</taxon>
        <taxon>Alphaproteobacteria</taxon>
        <taxon>Sphingomonadales</taxon>
        <taxon>Sphingomonadaceae</taxon>
        <taxon>Sphingobium</taxon>
    </lineage>
</organism>
<dbReference type="InterPro" id="IPR039425">
    <property type="entry name" value="RNA_pol_sigma-70-like"/>
</dbReference>
<evidence type="ECO:0000313" key="8">
    <source>
        <dbReference type="Proteomes" id="UP001138540"/>
    </source>
</evidence>
<dbReference type="Gene3D" id="1.10.1740.10">
    <property type="match status" value="1"/>
</dbReference>
<keyword evidence="2" id="KW-0805">Transcription regulation</keyword>
<dbReference type="PANTHER" id="PTHR43133">
    <property type="entry name" value="RNA POLYMERASE ECF-TYPE SIGMA FACTO"/>
    <property type="match status" value="1"/>
</dbReference>
<dbReference type="Pfam" id="PF08281">
    <property type="entry name" value="Sigma70_r4_2"/>
    <property type="match status" value="1"/>
</dbReference>
<dbReference type="Gene3D" id="1.10.10.10">
    <property type="entry name" value="Winged helix-like DNA-binding domain superfamily/Winged helix DNA-binding domain"/>
    <property type="match status" value="1"/>
</dbReference>
<evidence type="ECO:0000259" key="6">
    <source>
        <dbReference type="Pfam" id="PF08281"/>
    </source>
</evidence>